<keyword evidence="9" id="KW-1185">Reference proteome</keyword>
<sequence length="743" mass="84727">MTKYFPVRPIYLAFLLVLLAYFLDSYYWLVGLVLLFSLIQLARHHEAKKVGQVLIILAVSGLAIFAYQAKVNKDYGTAPSQLQELDLIPDTISINGDQLSFRAKNQGRTYQVFYRLKSAEEKDFYQHLTHKIQISVSAKLSQAPAQRNFQGFNYRAYLKHEGIYRLVTIEKVKKLEPVRQETLFDRLHDLRREAIVTCQQKFPSPMNHYMTGLLFGYLDKDFSQMEDIYTSLGIIHLFALSGMQVDFFIGFYRRFLLRLGIRRDWVDILQVPFSLFYAGMTGYAVSVMRSLLQSFWENLGLRRLDNLALTIFSTFLIRPNFLLTTGGLLSFAYAFILAVIDFKGLSRFREVLSQGLSLTLGAFPLLTYLFGVFQPLSLLLTLAFSLIFDYLLLPFLSLAFLLSPLLRLSWVNPFFSLLEQIVTWTQQLIGRPPVFGSPSLGLLISLLILLAFLHDYWKFKKIRRLLILTFLILAGLVKHPLTNEVTMIDVGQGDSIFLRDSWGKTILIDTGGKVTFGQKEAWQKGHSDSNADKTVIPYLKSRGVGKIDQLVLTHTDRDHIGDLEAVARNFAIGEVLVSPGSLTKPSFVKRLKTLKIKVRAVEVGASLEIMGSHLHVLYPRRVGQGDNNDSLVLYGQLLNKTFLFTGDLEKEGEEDLLATYPRLDIQVLKAGHHGSKGSSSPEFLRHIQPEVALISAGQNNRYKHPHKETLERFKDQGIKVYRTDQEGAISYRGFWDWHVTTVR</sequence>
<dbReference type="InterPro" id="IPR035681">
    <property type="entry name" value="ComA-like_MBL"/>
</dbReference>
<dbReference type="PANTHER" id="PTHR30619:SF1">
    <property type="entry name" value="RECOMBINATION PROTEIN 2"/>
    <property type="match status" value="1"/>
</dbReference>
<keyword evidence="5 6" id="KW-0472">Membrane</keyword>
<dbReference type="InterPro" id="IPR001279">
    <property type="entry name" value="Metallo-B-lactamas"/>
</dbReference>
<dbReference type="SMART" id="SM00849">
    <property type="entry name" value="Lactamase_B"/>
    <property type="match status" value="1"/>
</dbReference>
<keyword evidence="4 6" id="KW-1133">Transmembrane helix</keyword>
<dbReference type="OrthoDB" id="9761531at2"/>
<dbReference type="SUPFAM" id="SSF56281">
    <property type="entry name" value="Metallo-hydrolase/oxidoreductase"/>
    <property type="match status" value="1"/>
</dbReference>
<dbReference type="Proteomes" id="UP000254082">
    <property type="component" value="Unassembled WGS sequence"/>
</dbReference>
<keyword evidence="2" id="KW-1003">Cell membrane</keyword>
<feature type="transmembrane region" description="Helical" evidence="6">
    <location>
        <begin position="228"/>
        <end position="252"/>
    </location>
</feature>
<evidence type="ECO:0000313" key="8">
    <source>
        <dbReference type="EMBL" id="SUN35902.1"/>
    </source>
</evidence>
<evidence type="ECO:0000256" key="4">
    <source>
        <dbReference type="ARBA" id="ARBA00022989"/>
    </source>
</evidence>
<evidence type="ECO:0000256" key="3">
    <source>
        <dbReference type="ARBA" id="ARBA00022692"/>
    </source>
</evidence>
<keyword evidence="3 6" id="KW-0812">Transmembrane</keyword>
<protein>
    <submittedName>
        <fullName evidence="8">Competence protein ComEC</fullName>
    </submittedName>
</protein>
<dbReference type="CDD" id="cd07731">
    <property type="entry name" value="ComA-like_MBL-fold"/>
    <property type="match status" value="1"/>
</dbReference>
<evidence type="ECO:0000256" key="6">
    <source>
        <dbReference type="SAM" id="Phobius"/>
    </source>
</evidence>
<dbReference type="InterPro" id="IPR004797">
    <property type="entry name" value="Competence_ComEC/Rec2"/>
</dbReference>
<feature type="domain" description="Metallo-beta-lactamase" evidence="7">
    <location>
        <begin position="492"/>
        <end position="698"/>
    </location>
</feature>
<dbReference type="InterPro" id="IPR036866">
    <property type="entry name" value="RibonucZ/Hydroxyglut_hydro"/>
</dbReference>
<name>A0A380JD41_STRDO</name>
<dbReference type="Pfam" id="PF03772">
    <property type="entry name" value="Competence"/>
    <property type="match status" value="1"/>
</dbReference>
<dbReference type="InterPro" id="IPR025405">
    <property type="entry name" value="DUF4131"/>
</dbReference>
<dbReference type="RefSeq" id="WP_003000026.1">
    <property type="nucleotide sequence ID" value="NZ_UHFA01000002.1"/>
</dbReference>
<dbReference type="AlphaFoldDB" id="A0A380JD41"/>
<feature type="transmembrane region" description="Helical" evidence="6">
    <location>
        <begin position="50"/>
        <end position="69"/>
    </location>
</feature>
<dbReference type="NCBIfam" id="TIGR00361">
    <property type="entry name" value="ComEC_Rec2"/>
    <property type="match status" value="1"/>
</dbReference>
<dbReference type="PANTHER" id="PTHR30619">
    <property type="entry name" value="DNA INTERNALIZATION/COMPETENCE PROTEIN COMEC/REC2"/>
    <property type="match status" value="1"/>
</dbReference>
<evidence type="ECO:0000259" key="7">
    <source>
        <dbReference type="SMART" id="SM00849"/>
    </source>
</evidence>
<reference evidence="8 9" key="1">
    <citation type="submission" date="2018-06" db="EMBL/GenBank/DDBJ databases">
        <authorList>
            <consortium name="Pathogen Informatics"/>
            <person name="Doyle S."/>
        </authorList>
    </citation>
    <scope>NUCLEOTIDE SEQUENCE [LARGE SCALE GENOMIC DNA]</scope>
    <source>
        <strain evidence="9">NCTC 11391</strain>
    </source>
</reference>
<organism evidence="8 9">
    <name type="scientific">Streptococcus downei MFe28</name>
    <dbReference type="NCBI Taxonomy" id="764290"/>
    <lineage>
        <taxon>Bacteria</taxon>
        <taxon>Bacillati</taxon>
        <taxon>Bacillota</taxon>
        <taxon>Bacilli</taxon>
        <taxon>Lactobacillales</taxon>
        <taxon>Streptococcaceae</taxon>
        <taxon>Streptococcus</taxon>
    </lineage>
</organism>
<proteinExistence type="predicted"/>
<evidence type="ECO:0000256" key="1">
    <source>
        <dbReference type="ARBA" id="ARBA00004651"/>
    </source>
</evidence>
<dbReference type="Pfam" id="PF00753">
    <property type="entry name" value="Lactamase_B"/>
    <property type="match status" value="1"/>
</dbReference>
<dbReference type="NCBIfam" id="TIGR00360">
    <property type="entry name" value="ComEC_N-term"/>
    <property type="match status" value="1"/>
</dbReference>
<feature type="transmembrane region" description="Helical" evidence="6">
    <location>
        <begin position="273"/>
        <end position="296"/>
    </location>
</feature>
<dbReference type="Gene3D" id="3.60.15.10">
    <property type="entry name" value="Ribonuclease Z/Hydroxyacylglutathione hydrolase-like"/>
    <property type="match status" value="1"/>
</dbReference>
<dbReference type="EMBL" id="UHFA01000002">
    <property type="protein sequence ID" value="SUN35902.1"/>
    <property type="molecule type" value="Genomic_DNA"/>
</dbReference>
<gene>
    <name evidence="8" type="ORF">NCTC11391_00941</name>
</gene>
<dbReference type="GO" id="GO:0005886">
    <property type="term" value="C:plasma membrane"/>
    <property type="evidence" value="ECO:0007669"/>
    <property type="project" value="UniProtKB-SubCell"/>
</dbReference>
<dbReference type="GO" id="GO:0030420">
    <property type="term" value="P:establishment of competence for transformation"/>
    <property type="evidence" value="ECO:0007669"/>
    <property type="project" value="InterPro"/>
</dbReference>
<feature type="transmembrane region" description="Helical" evidence="6">
    <location>
        <begin position="435"/>
        <end position="453"/>
    </location>
</feature>
<feature type="transmembrane region" description="Helical" evidence="6">
    <location>
        <begin position="465"/>
        <end position="481"/>
    </location>
</feature>
<feature type="transmembrane region" description="Helical" evidence="6">
    <location>
        <begin position="376"/>
        <end position="402"/>
    </location>
</feature>
<feature type="transmembrane region" description="Helical" evidence="6">
    <location>
        <begin position="12"/>
        <end position="38"/>
    </location>
</feature>
<dbReference type="InterPro" id="IPR052159">
    <property type="entry name" value="Competence_DNA_uptake"/>
</dbReference>
<dbReference type="Pfam" id="PF13567">
    <property type="entry name" value="DUF4131"/>
    <property type="match status" value="1"/>
</dbReference>
<feature type="transmembrane region" description="Helical" evidence="6">
    <location>
        <begin position="351"/>
        <end position="370"/>
    </location>
</feature>
<comment type="subcellular location">
    <subcellularLocation>
        <location evidence="1">Cell membrane</location>
        <topology evidence="1">Multi-pass membrane protein</topology>
    </subcellularLocation>
</comment>
<dbReference type="InterPro" id="IPR004477">
    <property type="entry name" value="ComEC_N"/>
</dbReference>
<evidence type="ECO:0000313" key="9">
    <source>
        <dbReference type="Proteomes" id="UP000254082"/>
    </source>
</evidence>
<feature type="transmembrane region" description="Helical" evidence="6">
    <location>
        <begin position="316"/>
        <end position="339"/>
    </location>
</feature>
<evidence type="ECO:0000256" key="5">
    <source>
        <dbReference type="ARBA" id="ARBA00023136"/>
    </source>
</evidence>
<accession>A0A380JD41</accession>
<evidence type="ECO:0000256" key="2">
    <source>
        <dbReference type="ARBA" id="ARBA00022475"/>
    </source>
</evidence>